<evidence type="ECO:0000313" key="1">
    <source>
        <dbReference type="Ensembl" id="ENSOMYP00000112231.1"/>
    </source>
</evidence>
<proteinExistence type="predicted"/>
<dbReference type="Proteomes" id="UP000694395">
    <property type="component" value="Chromosome 11"/>
</dbReference>
<protein>
    <submittedName>
        <fullName evidence="1">Uncharacterized protein</fullName>
    </submittedName>
</protein>
<dbReference type="AlphaFoldDB" id="A0A8K9UYV3"/>
<sequence length="79" mass="9155">YRDEILRPLQCILVSSDTIFCKIIRKEIPAKILFEDECLRGSSKNQAMRSKELSIELRDRIVSRVGEDLVKGTKTFLQL</sequence>
<dbReference type="Ensembl" id="ENSOMYT00000141611.1">
    <property type="protein sequence ID" value="ENSOMYP00000112231.1"/>
    <property type="gene ID" value="ENSOMYG00000073406.1"/>
</dbReference>
<reference evidence="1" key="3">
    <citation type="submission" date="2025-09" db="UniProtKB">
        <authorList>
            <consortium name="Ensembl"/>
        </authorList>
    </citation>
    <scope>IDENTIFICATION</scope>
</reference>
<reference evidence="1" key="1">
    <citation type="submission" date="2020-07" db="EMBL/GenBank/DDBJ databases">
        <title>A long reads based de novo assembly of the rainbow trout Arlee double haploid line genome.</title>
        <authorList>
            <person name="Gao G."/>
            <person name="Palti Y."/>
        </authorList>
    </citation>
    <scope>NUCLEOTIDE SEQUENCE [LARGE SCALE GENOMIC DNA]</scope>
</reference>
<name>A0A8K9UYV3_ONCMY</name>
<reference evidence="1" key="2">
    <citation type="submission" date="2025-08" db="UniProtKB">
        <authorList>
            <consortium name="Ensembl"/>
        </authorList>
    </citation>
    <scope>IDENTIFICATION</scope>
</reference>
<evidence type="ECO:0000313" key="2">
    <source>
        <dbReference type="Proteomes" id="UP000694395"/>
    </source>
</evidence>
<dbReference type="InterPro" id="IPR036265">
    <property type="entry name" value="HIT-like_sf"/>
</dbReference>
<dbReference type="Gene3D" id="3.30.428.10">
    <property type="entry name" value="HIT-like"/>
    <property type="match status" value="1"/>
</dbReference>
<accession>A0A8K9UYV3</accession>
<organism evidence="1 2">
    <name type="scientific">Oncorhynchus mykiss</name>
    <name type="common">Rainbow trout</name>
    <name type="synonym">Salmo gairdneri</name>
    <dbReference type="NCBI Taxonomy" id="8022"/>
    <lineage>
        <taxon>Eukaryota</taxon>
        <taxon>Metazoa</taxon>
        <taxon>Chordata</taxon>
        <taxon>Craniata</taxon>
        <taxon>Vertebrata</taxon>
        <taxon>Euteleostomi</taxon>
        <taxon>Actinopterygii</taxon>
        <taxon>Neopterygii</taxon>
        <taxon>Teleostei</taxon>
        <taxon>Protacanthopterygii</taxon>
        <taxon>Salmoniformes</taxon>
        <taxon>Salmonidae</taxon>
        <taxon>Salmoninae</taxon>
        <taxon>Oncorhynchus</taxon>
    </lineage>
</organism>
<dbReference type="SUPFAM" id="SSF54197">
    <property type="entry name" value="HIT-like"/>
    <property type="match status" value="1"/>
</dbReference>
<keyword evidence="2" id="KW-1185">Reference proteome</keyword>